<dbReference type="InterPro" id="IPR050879">
    <property type="entry name" value="Acyltransferase_3"/>
</dbReference>
<feature type="transmembrane region" description="Helical" evidence="1">
    <location>
        <begin position="51"/>
        <end position="71"/>
    </location>
</feature>
<feature type="transmembrane region" description="Helical" evidence="1">
    <location>
        <begin position="163"/>
        <end position="179"/>
    </location>
</feature>
<reference evidence="4 5" key="1">
    <citation type="submission" date="2019-10" db="EMBL/GenBank/DDBJ databases">
        <title>Genome sequence of Luteimicrobium xylanilyticum HY-24.</title>
        <authorList>
            <person name="Kim D.Y."/>
            <person name="Park H.-Y."/>
        </authorList>
    </citation>
    <scope>NUCLEOTIDE SEQUENCE [LARGE SCALE GENOMIC DNA]</scope>
    <source>
        <strain evidence="4 5">HY-24</strain>
    </source>
</reference>
<protein>
    <submittedName>
        <fullName evidence="4">O-acetyltransferase</fullName>
    </submittedName>
</protein>
<dbReference type="RefSeq" id="WP_083890582.1">
    <property type="nucleotide sequence ID" value="NZ_BAABIH010000006.1"/>
</dbReference>
<evidence type="ECO:0000256" key="1">
    <source>
        <dbReference type="SAM" id="Phobius"/>
    </source>
</evidence>
<feature type="transmembrane region" description="Helical" evidence="1">
    <location>
        <begin position="217"/>
        <end position="237"/>
    </location>
</feature>
<evidence type="ECO:0000259" key="3">
    <source>
        <dbReference type="Pfam" id="PF19040"/>
    </source>
</evidence>
<feature type="domain" description="Acyltransferase 3" evidence="2">
    <location>
        <begin position="26"/>
        <end position="352"/>
    </location>
</feature>
<dbReference type="GO" id="GO:0016747">
    <property type="term" value="F:acyltransferase activity, transferring groups other than amino-acyl groups"/>
    <property type="evidence" value="ECO:0007669"/>
    <property type="project" value="InterPro"/>
</dbReference>
<evidence type="ECO:0000313" key="5">
    <source>
        <dbReference type="Proteomes" id="UP000326702"/>
    </source>
</evidence>
<keyword evidence="4" id="KW-0808">Transferase</keyword>
<dbReference type="Proteomes" id="UP000326702">
    <property type="component" value="Chromosome"/>
</dbReference>
<keyword evidence="5" id="KW-1185">Reference proteome</keyword>
<evidence type="ECO:0000313" key="4">
    <source>
        <dbReference type="EMBL" id="QFU99065.1"/>
    </source>
</evidence>
<proteinExistence type="predicted"/>
<dbReference type="EMBL" id="CP045529">
    <property type="protein sequence ID" value="QFU99065.1"/>
    <property type="molecule type" value="Genomic_DNA"/>
</dbReference>
<dbReference type="PANTHER" id="PTHR23028">
    <property type="entry name" value="ACETYLTRANSFERASE"/>
    <property type="match status" value="1"/>
</dbReference>
<name>A0A5P9QF47_9MICO</name>
<feature type="transmembrane region" description="Helical" evidence="1">
    <location>
        <begin position="28"/>
        <end position="45"/>
    </location>
</feature>
<feature type="transmembrane region" description="Helical" evidence="1">
    <location>
        <begin position="92"/>
        <end position="111"/>
    </location>
</feature>
<dbReference type="GO" id="GO:0009103">
    <property type="term" value="P:lipopolysaccharide biosynthetic process"/>
    <property type="evidence" value="ECO:0007669"/>
    <property type="project" value="TreeGrafter"/>
</dbReference>
<dbReference type="InterPro" id="IPR002656">
    <property type="entry name" value="Acyl_transf_3_dom"/>
</dbReference>
<accession>A0A5P9QF47</accession>
<feature type="domain" description="SGNH" evidence="3">
    <location>
        <begin position="466"/>
        <end position="687"/>
    </location>
</feature>
<feature type="transmembrane region" description="Helical" evidence="1">
    <location>
        <begin position="377"/>
        <end position="397"/>
    </location>
</feature>
<keyword evidence="1" id="KW-1133">Transmembrane helix</keyword>
<evidence type="ECO:0000259" key="2">
    <source>
        <dbReference type="Pfam" id="PF01757"/>
    </source>
</evidence>
<dbReference type="PANTHER" id="PTHR23028:SF53">
    <property type="entry name" value="ACYL_TRANSF_3 DOMAIN-CONTAINING PROTEIN"/>
    <property type="match status" value="1"/>
</dbReference>
<dbReference type="InterPro" id="IPR043968">
    <property type="entry name" value="SGNH"/>
</dbReference>
<sequence>MSATTTAASDVTAAPVTRDTSLPRRDIQGLRALAVTLVVLSHFWPGRLTGGYVGVDVFFVISGFLITSHLLTNPPQRWRDLGAFWGRRVRRLLPAATLVLLASLVGSVLFLPATALPRIAHETTAAALYVENWSLASSSTDYFAADDLPTPVQHYWSLSVEEQFYLVWPLVIVAALWCARRARGRFPCVGAALATVFIASLVLSLRDTATNPAAAYFVTPTRMWELALGGLVGLAEVRGARLVPRAGRAPLAWLGLAAITAAAFLYDDGTPFPGIAALLPTVGAAVVIASATDGVVGSPDRAWSLRGVQLTGDGSYSIYLWHWPLLVIVPFVLDRPLSWPVKVALVAVAFLLGRVTKAAVEDPVRHSHTLAGPLWRTFLVGGLLMGVTATAATAVGVHEEHAAASATDAVADALRGDTTCVGAGAARHPSTCDFVGTKLLTPATFAKDDKARVYADHCWNSPPFTSRKSCMYGTAHPEARIALVGNSHAGSWEPALADLAEKHDWQVTTYLTSECYTVDAVQVFDDGTGENCLDLARWQIRSVAQGGYDLVVVANRTWRQLEGVPPDKYDATVQELYGDTLSTWTRSGIPVLAVADIPYHPSSVPDCVAEHPDDLTACATPETVAVPHDPLARAARADRSGDVSVLDVTDRFCADHECRGVVGGVIAYFDQGHMSATFSRTLEPDVEKAVMAAFR</sequence>
<dbReference type="Pfam" id="PF01757">
    <property type="entry name" value="Acyl_transf_3"/>
    <property type="match status" value="1"/>
</dbReference>
<dbReference type="AlphaFoldDB" id="A0A5P9QF47"/>
<feature type="transmembrane region" description="Helical" evidence="1">
    <location>
        <begin position="272"/>
        <end position="296"/>
    </location>
</feature>
<feature type="transmembrane region" description="Helical" evidence="1">
    <location>
        <begin position="249"/>
        <end position="266"/>
    </location>
</feature>
<dbReference type="OrthoDB" id="3404679at2"/>
<dbReference type="KEGG" id="lxl:KDY119_02591"/>
<gene>
    <name evidence="4" type="ORF">KDY119_02591</name>
</gene>
<keyword evidence="1" id="KW-0812">Transmembrane</keyword>
<dbReference type="Pfam" id="PF19040">
    <property type="entry name" value="SGNH"/>
    <property type="match status" value="1"/>
</dbReference>
<dbReference type="GO" id="GO:0016020">
    <property type="term" value="C:membrane"/>
    <property type="evidence" value="ECO:0007669"/>
    <property type="project" value="TreeGrafter"/>
</dbReference>
<keyword evidence="1" id="KW-0472">Membrane</keyword>
<feature type="transmembrane region" description="Helical" evidence="1">
    <location>
        <begin position="186"/>
        <end position="205"/>
    </location>
</feature>
<organism evidence="4 5">
    <name type="scientific">Luteimicrobium xylanilyticum</name>
    <dbReference type="NCBI Taxonomy" id="1133546"/>
    <lineage>
        <taxon>Bacteria</taxon>
        <taxon>Bacillati</taxon>
        <taxon>Actinomycetota</taxon>
        <taxon>Actinomycetes</taxon>
        <taxon>Micrococcales</taxon>
        <taxon>Luteimicrobium</taxon>
    </lineage>
</organism>